<dbReference type="STRING" id="303698.A0A1V6TLA7"/>
<evidence type="ECO:0000256" key="3">
    <source>
        <dbReference type="ARBA" id="ARBA00023163"/>
    </source>
</evidence>
<keyword evidence="4" id="KW-0539">Nucleus</keyword>
<organism evidence="7 8">
    <name type="scientific">Penicillium steckii</name>
    <dbReference type="NCBI Taxonomy" id="303698"/>
    <lineage>
        <taxon>Eukaryota</taxon>
        <taxon>Fungi</taxon>
        <taxon>Dikarya</taxon>
        <taxon>Ascomycota</taxon>
        <taxon>Pezizomycotina</taxon>
        <taxon>Eurotiomycetes</taxon>
        <taxon>Eurotiomycetidae</taxon>
        <taxon>Eurotiales</taxon>
        <taxon>Aspergillaceae</taxon>
        <taxon>Penicillium</taxon>
    </lineage>
</organism>
<feature type="region of interest" description="Disordered" evidence="5">
    <location>
        <begin position="1"/>
        <end position="34"/>
    </location>
</feature>
<dbReference type="GO" id="GO:0003677">
    <property type="term" value="F:DNA binding"/>
    <property type="evidence" value="ECO:0007669"/>
    <property type="project" value="UniProtKB-KW"/>
</dbReference>
<sequence>METPSRRSDHSCDPCRKGKRRCDAPSLDDDRPDSCSNCKRYKKDCTFQWLSTRKRNRQQHRKRAAAVSRNLPLDVVDTPVTISSQSKSSNESPAFDEWGLEFEDNKVGDAEKTEATSQLFPWSEEVDIQCFDRTAELDLPGQPESNFQFIDQEETLKESNDKIDHEARSQGPFEGSVGKALDDFLSGEQVNLVNEGVSRDPSLPGEPSRHLRNQRTLCALSDQTAREYARSTMTRNLIRIYHDSMENALSCWLTERNCPYSRIARDGKPRTAKSEWGPNFSNRICTRVCRLDAASTSIRGRSLSAAEDQAASRALHKSIMAFASQWSQHFQHESDIFTSKSLAEDEKSLRESLWNDARHSLEASLGVPSFRVVFANILFSLTQKPLNDEEEIGLDQLLEKDYAPTYLENAVRQMFSFRYKFAQVRPCTRPQARSQKMISDIPPTSSCLDSAITEVENRDTFDLLFWLGVMLDTQIAAMHQRPPVVSDEDSQQASDSARGPRPLTTPGASFDLDGFSLQSHQTRKKKHDLWGDFLLQKPAAIYQMPDKFLPTWPCSQEEAAEILSDAAPVKVLLWRRITQLQTLIYRDEEPESIEDGIQKALLVYRHWNNTYNHFILNCVSNHAILSPRVQSWYVVLAAHWHLGAMLLADVIENIDQANLSLEQQRSSRTTIEFTCTLRRDNALAVATLAKCSIEDNSAKSPQFHDCLNDAAFLTEPFTVLLVHSFAKSAETLLNNMEMTMSSVYCGHTGVFEQFREGCEVCIRALQFLGRKSDLASLVARGLLSRMNSKLHLEMSSQELVDLANFTNNESRSWTADTAFNLEELSTVDHTRNAWL</sequence>
<keyword evidence="3" id="KW-0804">Transcription</keyword>
<dbReference type="InterPro" id="IPR036864">
    <property type="entry name" value="Zn2-C6_fun-type_DNA-bd_sf"/>
</dbReference>
<dbReference type="InterPro" id="IPR001138">
    <property type="entry name" value="Zn2Cys6_DnaBD"/>
</dbReference>
<dbReference type="SMART" id="SM00066">
    <property type="entry name" value="GAL4"/>
    <property type="match status" value="1"/>
</dbReference>
<keyword evidence="2" id="KW-0238">DNA-binding</keyword>
<comment type="caution">
    <text evidence="7">The sequence shown here is derived from an EMBL/GenBank/DDBJ whole genome shotgun (WGS) entry which is preliminary data.</text>
</comment>
<protein>
    <recommendedName>
        <fullName evidence="6">Zn(2)-C6 fungal-type domain-containing protein</fullName>
    </recommendedName>
</protein>
<dbReference type="Gene3D" id="4.10.240.10">
    <property type="entry name" value="Zn(2)-C6 fungal-type DNA-binding domain"/>
    <property type="match status" value="1"/>
</dbReference>
<dbReference type="GO" id="GO:0008270">
    <property type="term" value="F:zinc ion binding"/>
    <property type="evidence" value="ECO:0007669"/>
    <property type="project" value="InterPro"/>
</dbReference>
<dbReference type="Proteomes" id="UP000191285">
    <property type="component" value="Unassembled WGS sequence"/>
</dbReference>
<keyword evidence="1" id="KW-0805">Transcription regulation</keyword>
<proteinExistence type="predicted"/>
<evidence type="ECO:0000259" key="6">
    <source>
        <dbReference type="PROSITE" id="PS50048"/>
    </source>
</evidence>
<dbReference type="GO" id="GO:0000981">
    <property type="term" value="F:DNA-binding transcription factor activity, RNA polymerase II-specific"/>
    <property type="evidence" value="ECO:0007669"/>
    <property type="project" value="InterPro"/>
</dbReference>
<name>A0A1V6TLA7_9EURO</name>
<gene>
    <name evidence="7" type="ORF">PENSTE_c005G00466</name>
</gene>
<feature type="compositionally biased region" description="Basic and acidic residues" evidence="5">
    <location>
        <begin position="1"/>
        <end position="16"/>
    </location>
</feature>
<evidence type="ECO:0000256" key="1">
    <source>
        <dbReference type="ARBA" id="ARBA00023015"/>
    </source>
</evidence>
<evidence type="ECO:0000313" key="8">
    <source>
        <dbReference type="Proteomes" id="UP000191285"/>
    </source>
</evidence>
<evidence type="ECO:0000256" key="5">
    <source>
        <dbReference type="SAM" id="MobiDB-lite"/>
    </source>
</evidence>
<dbReference type="EMBL" id="MLKD01000005">
    <property type="protein sequence ID" value="OQE26363.1"/>
    <property type="molecule type" value="Genomic_DNA"/>
</dbReference>
<keyword evidence="8" id="KW-1185">Reference proteome</keyword>
<dbReference type="Pfam" id="PF00172">
    <property type="entry name" value="Zn_clus"/>
    <property type="match status" value="1"/>
</dbReference>
<evidence type="ECO:0000256" key="4">
    <source>
        <dbReference type="ARBA" id="ARBA00023242"/>
    </source>
</evidence>
<dbReference type="CDD" id="cd00067">
    <property type="entry name" value="GAL4"/>
    <property type="match status" value="1"/>
</dbReference>
<dbReference type="OrthoDB" id="5958943at2759"/>
<accession>A0A1V6TLA7</accession>
<reference evidence="8" key="1">
    <citation type="journal article" date="2017" name="Nat. Microbiol.">
        <title>Global analysis of biosynthetic gene clusters reveals vast potential of secondary metabolite production in Penicillium species.</title>
        <authorList>
            <person name="Nielsen J.C."/>
            <person name="Grijseels S."/>
            <person name="Prigent S."/>
            <person name="Ji B."/>
            <person name="Dainat J."/>
            <person name="Nielsen K.F."/>
            <person name="Frisvad J.C."/>
            <person name="Workman M."/>
            <person name="Nielsen J."/>
        </authorList>
    </citation>
    <scope>NUCLEOTIDE SEQUENCE [LARGE SCALE GENOMIC DNA]</scope>
    <source>
        <strain evidence="8">IBT 24891</strain>
    </source>
</reference>
<evidence type="ECO:0000313" key="7">
    <source>
        <dbReference type="EMBL" id="OQE26363.1"/>
    </source>
</evidence>
<evidence type="ECO:0000256" key="2">
    <source>
        <dbReference type="ARBA" id="ARBA00023125"/>
    </source>
</evidence>
<dbReference type="PROSITE" id="PS00463">
    <property type="entry name" value="ZN2_CY6_FUNGAL_1"/>
    <property type="match status" value="1"/>
</dbReference>
<dbReference type="PROSITE" id="PS50048">
    <property type="entry name" value="ZN2_CY6_FUNGAL_2"/>
    <property type="match status" value="1"/>
</dbReference>
<dbReference type="SUPFAM" id="SSF57701">
    <property type="entry name" value="Zn2/Cys6 DNA-binding domain"/>
    <property type="match status" value="1"/>
</dbReference>
<feature type="domain" description="Zn(2)-C6 fungal-type" evidence="6">
    <location>
        <begin position="11"/>
        <end position="47"/>
    </location>
</feature>
<dbReference type="AlphaFoldDB" id="A0A1V6TLA7"/>
<feature type="region of interest" description="Disordered" evidence="5">
    <location>
        <begin position="481"/>
        <end position="509"/>
    </location>
</feature>